<organism evidence="7 8">
    <name type="scientific">Gordonia alkaliphila</name>
    <dbReference type="NCBI Taxonomy" id="1053547"/>
    <lineage>
        <taxon>Bacteria</taxon>
        <taxon>Bacillati</taxon>
        <taxon>Actinomycetota</taxon>
        <taxon>Actinomycetes</taxon>
        <taxon>Mycobacteriales</taxon>
        <taxon>Gordoniaceae</taxon>
        <taxon>Gordonia</taxon>
    </lineage>
</organism>
<dbReference type="PANTHER" id="PTHR30213:SF1">
    <property type="entry name" value="INNER MEMBRANE PROTEIN YHJD"/>
    <property type="match status" value="1"/>
</dbReference>
<evidence type="ECO:0000256" key="5">
    <source>
        <dbReference type="ARBA" id="ARBA00023136"/>
    </source>
</evidence>
<reference evidence="8" key="1">
    <citation type="journal article" date="2019" name="Int. J. Syst. Evol. Microbiol.">
        <title>The Global Catalogue of Microorganisms (GCM) 10K type strain sequencing project: providing services to taxonomists for standard genome sequencing and annotation.</title>
        <authorList>
            <consortium name="The Broad Institute Genomics Platform"/>
            <consortium name="The Broad Institute Genome Sequencing Center for Infectious Disease"/>
            <person name="Wu L."/>
            <person name="Ma J."/>
        </authorList>
    </citation>
    <scope>NUCLEOTIDE SEQUENCE [LARGE SCALE GENOMIC DNA]</scope>
    <source>
        <strain evidence="8">JCM 18077</strain>
    </source>
</reference>
<dbReference type="InterPro" id="IPR017039">
    <property type="entry name" value="Virul_fac_BrkB"/>
</dbReference>
<evidence type="ECO:0000313" key="7">
    <source>
        <dbReference type="EMBL" id="GAA4748843.1"/>
    </source>
</evidence>
<keyword evidence="8" id="KW-1185">Reference proteome</keyword>
<dbReference type="Pfam" id="PF03631">
    <property type="entry name" value="Virul_fac_BrkB"/>
    <property type="match status" value="1"/>
</dbReference>
<keyword evidence="2" id="KW-1003">Cell membrane</keyword>
<evidence type="ECO:0000256" key="4">
    <source>
        <dbReference type="ARBA" id="ARBA00022989"/>
    </source>
</evidence>
<evidence type="ECO:0000256" key="2">
    <source>
        <dbReference type="ARBA" id="ARBA00022475"/>
    </source>
</evidence>
<feature type="transmembrane region" description="Helical" evidence="6">
    <location>
        <begin position="47"/>
        <end position="75"/>
    </location>
</feature>
<dbReference type="Proteomes" id="UP001500822">
    <property type="component" value="Unassembled WGS sequence"/>
</dbReference>
<keyword evidence="3 6" id="KW-0812">Transmembrane</keyword>
<dbReference type="PANTHER" id="PTHR30213">
    <property type="entry name" value="INNER MEMBRANE PROTEIN YHJD"/>
    <property type="match status" value="1"/>
</dbReference>
<evidence type="ECO:0000256" key="3">
    <source>
        <dbReference type="ARBA" id="ARBA00022692"/>
    </source>
</evidence>
<feature type="transmembrane region" description="Helical" evidence="6">
    <location>
        <begin position="157"/>
        <end position="180"/>
    </location>
</feature>
<comment type="subcellular location">
    <subcellularLocation>
        <location evidence="1">Cell membrane</location>
        <topology evidence="1">Multi-pass membrane protein</topology>
    </subcellularLocation>
</comment>
<feature type="transmembrane region" description="Helical" evidence="6">
    <location>
        <begin position="265"/>
        <end position="290"/>
    </location>
</feature>
<accession>A0ABP8Z7K9</accession>
<keyword evidence="5 6" id="KW-0472">Membrane</keyword>
<feature type="transmembrane region" description="Helical" evidence="6">
    <location>
        <begin position="116"/>
        <end position="137"/>
    </location>
</feature>
<sequence length="353" mass="37594">MGAIVDRIKALVARAVALFETLKTRWPWLGHLLATLTRYGERRGSTYAAAIAFSGILALVPILMVSFSIAGFVLASRPDVVETLVREVVDAMPGQLGETVGDIITSAIDSRGTVGLIGLVSAALTGIGWMGLVRTGITDMWGGRKSTNAILAKVKDLGMFVVLGLVFVLTIALTVIATGPIALKVTEWLGLGDVSELLKLGSQLIAVLGTWGLFIVVLARLPRHRLPVRVVLWPALATALIFTALKTLGGLYLQSVLNSPAGVAFGPILGMLAFAFLASQIVLYASAWIAANPRNERYQLVDYTHEDDEAEREPVVLAPVYEQTEAPTARALLTAAGIGAAAAGLYGWLRRDR</sequence>
<gene>
    <name evidence="7" type="primary">yhjD</name>
    <name evidence="7" type="ORF">GCM10023217_18830</name>
</gene>
<dbReference type="RefSeq" id="WP_345313284.1">
    <property type="nucleotide sequence ID" value="NZ_BAABIE010000007.1"/>
</dbReference>
<evidence type="ECO:0000256" key="6">
    <source>
        <dbReference type="SAM" id="Phobius"/>
    </source>
</evidence>
<evidence type="ECO:0000256" key="1">
    <source>
        <dbReference type="ARBA" id="ARBA00004651"/>
    </source>
</evidence>
<proteinExistence type="predicted"/>
<name>A0ABP8Z7K9_9ACTN</name>
<feature type="transmembrane region" description="Helical" evidence="6">
    <location>
        <begin position="231"/>
        <end position="253"/>
    </location>
</feature>
<keyword evidence="4 6" id="KW-1133">Transmembrane helix</keyword>
<feature type="transmembrane region" description="Helical" evidence="6">
    <location>
        <begin position="200"/>
        <end position="219"/>
    </location>
</feature>
<comment type="caution">
    <text evidence="7">The sequence shown here is derived from an EMBL/GenBank/DDBJ whole genome shotgun (WGS) entry which is preliminary data.</text>
</comment>
<protein>
    <submittedName>
        <fullName evidence="7">Inner membrane protein YhjD</fullName>
    </submittedName>
</protein>
<dbReference type="EMBL" id="BAABIE010000007">
    <property type="protein sequence ID" value="GAA4748843.1"/>
    <property type="molecule type" value="Genomic_DNA"/>
</dbReference>
<evidence type="ECO:0000313" key="8">
    <source>
        <dbReference type="Proteomes" id="UP001500822"/>
    </source>
</evidence>